<organism evidence="1 2">
    <name type="scientific">Marchantia polymorpha subsp. ruderalis</name>
    <dbReference type="NCBI Taxonomy" id="1480154"/>
    <lineage>
        <taxon>Eukaryota</taxon>
        <taxon>Viridiplantae</taxon>
        <taxon>Streptophyta</taxon>
        <taxon>Embryophyta</taxon>
        <taxon>Marchantiophyta</taxon>
        <taxon>Marchantiopsida</taxon>
        <taxon>Marchantiidae</taxon>
        <taxon>Marchantiales</taxon>
        <taxon>Marchantiaceae</taxon>
        <taxon>Marchantia</taxon>
    </lineage>
</organism>
<accession>A0A176WPS7</accession>
<evidence type="ECO:0000313" key="2">
    <source>
        <dbReference type="Proteomes" id="UP000077202"/>
    </source>
</evidence>
<gene>
    <name evidence="1" type="ORF">AXG93_1059s1000</name>
</gene>
<dbReference type="EMBL" id="LVLJ01000255">
    <property type="protein sequence ID" value="OAE35120.1"/>
    <property type="molecule type" value="Genomic_DNA"/>
</dbReference>
<reference evidence="1" key="1">
    <citation type="submission" date="2016-03" db="EMBL/GenBank/DDBJ databases">
        <title>Mechanisms controlling the formation of the plant cell surface in tip-growing cells are functionally conserved among land plants.</title>
        <authorList>
            <person name="Honkanen S."/>
            <person name="Jones V.A."/>
            <person name="Morieri G."/>
            <person name="Champion C."/>
            <person name="Hetherington A.J."/>
            <person name="Kelly S."/>
            <person name="Saint-Marcoux D."/>
            <person name="Proust H."/>
            <person name="Prescott H."/>
            <person name="Dolan L."/>
        </authorList>
    </citation>
    <scope>NUCLEOTIDE SEQUENCE [LARGE SCALE GENOMIC DNA]</scope>
    <source>
        <tissue evidence="1">Whole gametophyte</tissue>
    </source>
</reference>
<protein>
    <submittedName>
        <fullName evidence="1">Uncharacterized protein</fullName>
    </submittedName>
</protein>
<dbReference type="AlphaFoldDB" id="A0A176WPS7"/>
<dbReference type="Proteomes" id="UP000077202">
    <property type="component" value="Unassembled WGS sequence"/>
</dbReference>
<proteinExistence type="predicted"/>
<name>A0A176WPS7_MARPO</name>
<sequence>MAPKKSEKVRKLVPLKVPYEELRPFRHELRELRLEFLLWNWNCVSASICKEVLDNSATKGEELRGNEWMEDCRLQRSEEKGDRVGDHAHLTAGAHDLCDGLASRILRTHFEGTARILGKDLSRSCLGECRLLVDGTFDQSHHSLSGEFLSRNGIAYEGGGETISERAGNPDG</sequence>
<keyword evidence="2" id="KW-1185">Reference proteome</keyword>
<evidence type="ECO:0000313" key="1">
    <source>
        <dbReference type="EMBL" id="OAE35120.1"/>
    </source>
</evidence>
<comment type="caution">
    <text evidence="1">The sequence shown here is derived from an EMBL/GenBank/DDBJ whole genome shotgun (WGS) entry which is preliminary data.</text>
</comment>